<organism evidence="2 3">
    <name type="scientific">Rufibacter radiotolerans</name>
    <dbReference type="NCBI Taxonomy" id="1379910"/>
    <lineage>
        <taxon>Bacteria</taxon>
        <taxon>Pseudomonadati</taxon>
        <taxon>Bacteroidota</taxon>
        <taxon>Cytophagia</taxon>
        <taxon>Cytophagales</taxon>
        <taxon>Hymenobacteraceae</taxon>
        <taxon>Rufibacter</taxon>
    </lineage>
</organism>
<proteinExistence type="predicted"/>
<dbReference type="Gene3D" id="2.40.160.130">
    <property type="entry name" value="Capsule assembly protein Wzi"/>
    <property type="match status" value="1"/>
</dbReference>
<evidence type="ECO:0008006" key="4">
    <source>
        <dbReference type="Google" id="ProtNLM"/>
    </source>
</evidence>
<keyword evidence="1" id="KW-0732">Signal</keyword>
<dbReference type="AlphaFoldDB" id="A0A0H4VU67"/>
<keyword evidence="3" id="KW-1185">Reference proteome</keyword>
<dbReference type="OrthoDB" id="9808260at2"/>
<dbReference type="KEGG" id="ruf:TH63_19620"/>
<dbReference type="STRING" id="1379910.TH63_19620"/>
<feature type="chain" id="PRO_5005211174" description="Capsule assembly Wzi family protein" evidence="1">
    <location>
        <begin position="21"/>
        <end position="562"/>
    </location>
</feature>
<dbReference type="Proteomes" id="UP000036458">
    <property type="component" value="Chromosome"/>
</dbReference>
<gene>
    <name evidence="2" type="ORF">TH63_19620</name>
</gene>
<accession>A0A0H4VU67</accession>
<feature type="signal peptide" evidence="1">
    <location>
        <begin position="1"/>
        <end position="20"/>
    </location>
</feature>
<evidence type="ECO:0000256" key="1">
    <source>
        <dbReference type="SAM" id="SignalP"/>
    </source>
</evidence>
<dbReference type="InterPro" id="IPR038636">
    <property type="entry name" value="Wzi_sf"/>
</dbReference>
<evidence type="ECO:0000313" key="3">
    <source>
        <dbReference type="Proteomes" id="UP000036458"/>
    </source>
</evidence>
<dbReference type="PATRIC" id="fig|1379910.4.peg.4280"/>
<evidence type="ECO:0000313" key="2">
    <source>
        <dbReference type="EMBL" id="AKQ47359.1"/>
    </source>
</evidence>
<sequence length="562" mass="64612">MRNIYRLLLVLLSLTTPAQAQDATVPLNPDVYRVIDRYHIKHNTETLHTSFKPYGRARVATLGETAKQESMSQGSAADEYNINYLLNDNWNYTRNDRDNENQRPLLRHFYTNKTDLYHYESPEFTLRVNPVIGLQAGKDNETDGLRYINSRGLQVEGSLDEKLGFYTFLSDNQVKLPGYVNNRIARDTIVPHEAYWKTFGKGGYDFFSARGYINYAATKHISVMLGHDRHFIGNGFRSLILSDYSAPYFFLKLQTQVWKLQYTNLYAELTADHEQRDQLYPKKYMALHHLSLNILPNLNVGVFESTIFGRSKGRFELQYLNPLIFYRAVEQGLGSEDNAILGADAKWNILNRVQLYGQLVLDEFLISELRAGNGWWANKYALQGGARYIDAFGVSNLDLQGEINYVRPFTYSHEQPYTNYQHYQQPLAHPMGANVAEAISIIRYQPLPKLTVTAKAIVSQYGQDPEDTFDSEGNRTRYNFGGNVLKSYNTRSGDYGYEVGSGIKTNQVYGEATASFQLMYNMFLDVTQVVRRAEASDPRFDQKTSFSAISFRWNIPQRTHEF</sequence>
<protein>
    <recommendedName>
        <fullName evidence="4">Capsule assembly Wzi family protein</fullName>
    </recommendedName>
</protein>
<name>A0A0H4VU67_9BACT</name>
<dbReference type="RefSeq" id="WP_048922456.1">
    <property type="nucleotide sequence ID" value="NZ_CP010777.1"/>
</dbReference>
<reference evidence="2 3" key="1">
    <citation type="submission" date="2015-01" db="EMBL/GenBank/DDBJ databases">
        <title>Rufibacter sp./DG31D/ whole genome sequencing.</title>
        <authorList>
            <person name="Kim M.K."/>
            <person name="Srinivasan S."/>
            <person name="Lee J.-J."/>
        </authorList>
    </citation>
    <scope>NUCLEOTIDE SEQUENCE [LARGE SCALE GENOMIC DNA]</scope>
    <source>
        <strain evidence="2 3">DG31D</strain>
    </source>
</reference>
<dbReference type="EMBL" id="CP010777">
    <property type="protein sequence ID" value="AKQ47359.1"/>
    <property type="molecule type" value="Genomic_DNA"/>
</dbReference>